<dbReference type="PANTHER" id="PTHR33064:SF37">
    <property type="entry name" value="RIBONUCLEASE H"/>
    <property type="match status" value="1"/>
</dbReference>
<dbReference type="OrthoDB" id="5592677at2759"/>
<evidence type="ECO:0000313" key="2">
    <source>
        <dbReference type="EMBL" id="KAJ1728368.1"/>
    </source>
</evidence>
<keyword evidence="3" id="KW-1185">Reference proteome</keyword>
<dbReference type="InterPro" id="IPR041577">
    <property type="entry name" value="RT_RNaseH_2"/>
</dbReference>
<name>A0A9W7YBL5_9FUNG</name>
<dbReference type="InterPro" id="IPR043502">
    <property type="entry name" value="DNA/RNA_pol_sf"/>
</dbReference>
<dbReference type="SUPFAM" id="SSF56672">
    <property type="entry name" value="DNA/RNA polymerases"/>
    <property type="match status" value="1"/>
</dbReference>
<dbReference type="PANTHER" id="PTHR33064">
    <property type="entry name" value="POL PROTEIN"/>
    <property type="match status" value="1"/>
</dbReference>
<protein>
    <recommendedName>
        <fullName evidence="1">Reverse transcriptase/retrotransposon-derived protein RNase H-like domain-containing protein</fullName>
    </recommendedName>
</protein>
<feature type="domain" description="Reverse transcriptase/retrotransposon-derived protein RNase H-like" evidence="1">
    <location>
        <begin position="120"/>
        <end position="208"/>
    </location>
</feature>
<evidence type="ECO:0000259" key="1">
    <source>
        <dbReference type="Pfam" id="PF17919"/>
    </source>
</evidence>
<comment type="caution">
    <text evidence="2">The sequence shown here is derived from an EMBL/GenBank/DDBJ whole genome shotgun (WGS) entry which is preliminary data.</text>
</comment>
<reference evidence="2" key="1">
    <citation type="submission" date="2022-07" db="EMBL/GenBank/DDBJ databases">
        <title>Phylogenomic reconstructions and comparative analyses of Kickxellomycotina fungi.</title>
        <authorList>
            <person name="Reynolds N.K."/>
            <person name="Stajich J.E."/>
            <person name="Barry K."/>
            <person name="Grigoriev I.V."/>
            <person name="Crous P."/>
            <person name="Smith M.E."/>
        </authorList>
    </citation>
    <scope>NUCLEOTIDE SEQUENCE</scope>
    <source>
        <strain evidence="2">BCRC 34381</strain>
    </source>
</reference>
<evidence type="ECO:0000313" key="3">
    <source>
        <dbReference type="Proteomes" id="UP001143981"/>
    </source>
</evidence>
<feature type="non-terminal residue" evidence="2">
    <location>
        <position position="348"/>
    </location>
</feature>
<dbReference type="Pfam" id="PF17919">
    <property type="entry name" value="RT_RNaseH_2"/>
    <property type="match status" value="1"/>
</dbReference>
<dbReference type="Proteomes" id="UP001143981">
    <property type="component" value="Unassembled WGS sequence"/>
</dbReference>
<dbReference type="AlphaFoldDB" id="A0A9W7YBL5"/>
<gene>
    <name evidence="2" type="ORF">LPJ61_004068</name>
</gene>
<organism evidence="2 3">
    <name type="scientific">Coemansia biformis</name>
    <dbReference type="NCBI Taxonomy" id="1286918"/>
    <lineage>
        <taxon>Eukaryota</taxon>
        <taxon>Fungi</taxon>
        <taxon>Fungi incertae sedis</taxon>
        <taxon>Zoopagomycota</taxon>
        <taxon>Kickxellomycotina</taxon>
        <taxon>Kickxellomycetes</taxon>
        <taxon>Kickxellales</taxon>
        <taxon>Kickxellaceae</taxon>
        <taxon>Coemansia</taxon>
    </lineage>
</organism>
<sequence>DMASDEVVHIMDIGIMLCCLAAANITINMQKSLWCTTSGVEVLGHLWSANHSWVPFDYHVATLQGMYFPMMVSSIRCLCSGINSISKHIPWLQVLLALFYEAMGKAQLTKVDQDALHQPWAALQQVLFNVHNLYIPLPGTPLVLHTDAAGAGVRGVLLAQCSEDPDNLALVTYFSHMFGSQQGSKLSMWHEACATYEAVKFFYPYLDSCMNFHLETDCTVIVSLHMHKMANDSDALVHFKLGLSELGMKQHMITHCPGIDQQMADWLLQAKECWHLSKAYTVVVPEMGGLEEAEEMIGSDSIVYMVCVLTASTWSTMDSIDAAEEMAPSANDNVGWPKANLMFCPHLG</sequence>
<accession>A0A9W7YBL5</accession>
<dbReference type="InterPro" id="IPR051320">
    <property type="entry name" value="Viral_Replic_Matur_Polypro"/>
</dbReference>
<proteinExistence type="predicted"/>
<dbReference type="EMBL" id="JANBOI010000834">
    <property type="protein sequence ID" value="KAJ1728368.1"/>
    <property type="molecule type" value="Genomic_DNA"/>
</dbReference>